<feature type="signal peptide" evidence="1">
    <location>
        <begin position="1"/>
        <end position="26"/>
    </location>
</feature>
<dbReference type="InterPro" id="IPR046496">
    <property type="entry name" value="DUF6589"/>
</dbReference>
<name>A0A4Y7PSU8_9AGAM</name>
<organism evidence="3 4">
    <name type="scientific">Rickenella mellea</name>
    <dbReference type="NCBI Taxonomy" id="50990"/>
    <lineage>
        <taxon>Eukaryota</taxon>
        <taxon>Fungi</taxon>
        <taxon>Dikarya</taxon>
        <taxon>Basidiomycota</taxon>
        <taxon>Agaricomycotina</taxon>
        <taxon>Agaricomycetes</taxon>
        <taxon>Hymenochaetales</taxon>
        <taxon>Rickenellaceae</taxon>
        <taxon>Rickenella</taxon>
    </lineage>
</organism>
<evidence type="ECO:0000313" key="3">
    <source>
        <dbReference type="EMBL" id="TDL18483.1"/>
    </source>
</evidence>
<sequence length="97" mass="10919">QVGPGLSHTLLNFLWALLHIHRGVLEDHGSLQCYIAILRYVRVGSEHPDYQTLLALVMRVLAGNMIHCWTMECGFPTLEAFAASNPLSKTLLRLYSQ</sequence>
<evidence type="ECO:0000256" key="1">
    <source>
        <dbReference type="SAM" id="SignalP"/>
    </source>
</evidence>
<evidence type="ECO:0000259" key="2">
    <source>
        <dbReference type="Pfam" id="PF20231"/>
    </source>
</evidence>
<proteinExistence type="predicted"/>
<keyword evidence="4" id="KW-1185">Reference proteome</keyword>
<gene>
    <name evidence="3" type="ORF">BD410DRAFT_686168</name>
</gene>
<dbReference type="Proteomes" id="UP000294933">
    <property type="component" value="Unassembled WGS sequence"/>
</dbReference>
<feature type="non-terminal residue" evidence="3">
    <location>
        <position position="97"/>
    </location>
</feature>
<dbReference type="Pfam" id="PF20231">
    <property type="entry name" value="DUF6589"/>
    <property type="match status" value="1"/>
</dbReference>
<accession>A0A4Y7PSU8</accession>
<dbReference type="AlphaFoldDB" id="A0A4Y7PSU8"/>
<feature type="chain" id="PRO_5021358584" description="DUF6589 domain-containing protein" evidence="1">
    <location>
        <begin position="27"/>
        <end position="97"/>
    </location>
</feature>
<dbReference type="OrthoDB" id="3040861at2759"/>
<protein>
    <recommendedName>
        <fullName evidence="2">DUF6589 domain-containing protein</fullName>
    </recommendedName>
</protein>
<feature type="non-terminal residue" evidence="3">
    <location>
        <position position="1"/>
    </location>
</feature>
<feature type="domain" description="DUF6589" evidence="2">
    <location>
        <begin position="4"/>
        <end position="94"/>
    </location>
</feature>
<reference evidence="3 4" key="1">
    <citation type="submission" date="2018-06" db="EMBL/GenBank/DDBJ databases">
        <title>A transcriptomic atlas of mushroom development highlights an independent origin of complex multicellularity.</title>
        <authorList>
            <consortium name="DOE Joint Genome Institute"/>
            <person name="Krizsan K."/>
            <person name="Almasi E."/>
            <person name="Merenyi Z."/>
            <person name="Sahu N."/>
            <person name="Viragh M."/>
            <person name="Koszo T."/>
            <person name="Mondo S."/>
            <person name="Kiss B."/>
            <person name="Balint B."/>
            <person name="Kues U."/>
            <person name="Barry K."/>
            <person name="Hegedus J.C."/>
            <person name="Henrissat B."/>
            <person name="Johnson J."/>
            <person name="Lipzen A."/>
            <person name="Ohm R."/>
            <person name="Nagy I."/>
            <person name="Pangilinan J."/>
            <person name="Yan J."/>
            <person name="Xiong Y."/>
            <person name="Grigoriev I.V."/>
            <person name="Hibbett D.S."/>
            <person name="Nagy L.G."/>
        </authorList>
    </citation>
    <scope>NUCLEOTIDE SEQUENCE [LARGE SCALE GENOMIC DNA]</scope>
    <source>
        <strain evidence="3 4">SZMC22713</strain>
    </source>
</reference>
<dbReference type="EMBL" id="ML170207">
    <property type="protein sequence ID" value="TDL18483.1"/>
    <property type="molecule type" value="Genomic_DNA"/>
</dbReference>
<dbReference type="VEuPathDB" id="FungiDB:BD410DRAFT_686168"/>
<keyword evidence="1" id="KW-0732">Signal</keyword>
<evidence type="ECO:0000313" key="4">
    <source>
        <dbReference type="Proteomes" id="UP000294933"/>
    </source>
</evidence>